<keyword evidence="4" id="KW-1185">Reference proteome</keyword>
<accession>A0A1M6H0K4</accession>
<keyword evidence="1" id="KW-0694">RNA-binding</keyword>
<dbReference type="STRING" id="1122934.SAMN02745691_01449"/>
<dbReference type="SMART" id="SM00363">
    <property type="entry name" value="S4"/>
    <property type="match status" value="1"/>
</dbReference>
<dbReference type="InterPro" id="IPR036986">
    <property type="entry name" value="S4_RNA-bd_sf"/>
</dbReference>
<name>A0A1M6H0K4_9FIRM</name>
<organism evidence="3 4">
    <name type="scientific">Parasporobacterium paucivorans DSM 15970</name>
    <dbReference type="NCBI Taxonomy" id="1122934"/>
    <lineage>
        <taxon>Bacteria</taxon>
        <taxon>Bacillati</taxon>
        <taxon>Bacillota</taxon>
        <taxon>Clostridia</taxon>
        <taxon>Lachnospirales</taxon>
        <taxon>Lachnospiraceae</taxon>
        <taxon>Parasporobacterium</taxon>
    </lineage>
</organism>
<dbReference type="AlphaFoldDB" id="A0A1M6H0K4"/>
<evidence type="ECO:0000256" key="1">
    <source>
        <dbReference type="PROSITE-ProRule" id="PRU00182"/>
    </source>
</evidence>
<dbReference type="CDD" id="cd00165">
    <property type="entry name" value="S4"/>
    <property type="match status" value="1"/>
</dbReference>
<dbReference type="Proteomes" id="UP000184342">
    <property type="component" value="Unassembled WGS sequence"/>
</dbReference>
<evidence type="ECO:0000313" key="4">
    <source>
        <dbReference type="Proteomes" id="UP000184342"/>
    </source>
</evidence>
<dbReference type="Pfam" id="PF17774">
    <property type="entry name" value="YlmH_RBD"/>
    <property type="match status" value="1"/>
</dbReference>
<dbReference type="PROSITE" id="PS50889">
    <property type="entry name" value="S4"/>
    <property type="match status" value="1"/>
</dbReference>
<dbReference type="EMBL" id="FQYT01000013">
    <property type="protein sequence ID" value="SHJ15644.1"/>
    <property type="molecule type" value="Genomic_DNA"/>
</dbReference>
<dbReference type="InterPro" id="IPR040591">
    <property type="entry name" value="RqcP2_RBD"/>
</dbReference>
<sequence>MELAVRAYENGHYTFTGFLNPTEVDTFLRIQPDLKFISSIIHGGGENNERQMIRFGGPDMMGYEEDFPIDIIGVRPLAAKFADDLNHRDFLGAVMNLGIERDVVGDILVKENNGYIFCARHISHFIMENLTKIKHTDVRCLILDESPEDIQPKRQEEKINVNSLRCDAVVAKLCHLSRNQGLELFQAKKVIINGRIVENNSQMLKEQDVVVIRGYGKFVMMGISHITKKDRIVVIVEKFL</sequence>
<proteinExistence type="predicted"/>
<evidence type="ECO:0000313" key="3">
    <source>
        <dbReference type="EMBL" id="SHJ15644.1"/>
    </source>
</evidence>
<dbReference type="GO" id="GO:0003723">
    <property type="term" value="F:RNA binding"/>
    <property type="evidence" value="ECO:0007669"/>
    <property type="project" value="UniProtKB-KW"/>
</dbReference>
<reference evidence="3 4" key="1">
    <citation type="submission" date="2016-11" db="EMBL/GenBank/DDBJ databases">
        <authorList>
            <person name="Jaros S."/>
            <person name="Januszkiewicz K."/>
            <person name="Wedrychowicz H."/>
        </authorList>
    </citation>
    <scope>NUCLEOTIDE SEQUENCE [LARGE SCALE GENOMIC DNA]</scope>
    <source>
        <strain evidence="3 4">DSM 15970</strain>
    </source>
</reference>
<dbReference type="InterPro" id="IPR002942">
    <property type="entry name" value="S4_RNA-bd"/>
</dbReference>
<feature type="domain" description="RNA-binding S4" evidence="2">
    <location>
        <begin position="164"/>
        <end position="232"/>
    </location>
</feature>
<evidence type="ECO:0000259" key="2">
    <source>
        <dbReference type="SMART" id="SM00363"/>
    </source>
</evidence>
<protein>
    <submittedName>
        <fullName evidence="3">RNA-binding protein YlmH, contains S4-like domain</fullName>
    </submittedName>
</protein>
<dbReference type="SUPFAM" id="SSF55174">
    <property type="entry name" value="Alpha-L RNA-binding motif"/>
    <property type="match status" value="1"/>
</dbReference>
<gene>
    <name evidence="3" type="ORF">SAMN02745691_01449</name>
</gene>
<dbReference type="Gene3D" id="3.10.290.10">
    <property type="entry name" value="RNA-binding S4 domain"/>
    <property type="match status" value="1"/>
</dbReference>
<dbReference type="Gene3D" id="3.30.70.330">
    <property type="match status" value="1"/>
</dbReference>
<dbReference type="InterPro" id="IPR012677">
    <property type="entry name" value="Nucleotide-bd_a/b_plait_sf"/>
</dbReference>